<gene>
    <name evidence="2" type="primary">28957791</name>
</gene>
<dbReference type="InterPro" id="IPR014710">
    <property type="entry name" value="RmlC-like_jellyroll"/>
</dbReference>
<protein>
    <submittedName>
        <fullName evidence="2">Uncharacterized protein</fullName>
    </submittedName>
</protein>
<evidence type="ECO:0000313" key="2">
    <source>
        <dbReference type="EnsemblFungi" id="FOXG_16974P0"/>
    </source>
</evidence>
<dbReference type="InterPro" id="IPR011051">
    <property type="entry name" value="RmlC_Cupin_sf"/>
</dbReference>
<evidence type="ECO:0000256" key="1">
    <source>
        <dbReference type="SAM" id="MobiDB-lite"/>
    </source>
</evidence>
<dbReference type="SUPFAM" id="SSF51182">
    <property type="entry name" value="RmlC-like cupins"/>
    <property type="match status" value="1"/>
</dbReference>
<dbReference type="Gene3D" id="2.60.120.10">
    <property type="entry name" value="Jelly Rolls"/>
    <property type="match status" value="1"/>
</dbReference>
<sequence length="125" mass="13805">MPPSVPNSKGSNAPKDTPYGTWDSFPWEDFPEYAGSKSVLYRSADGKIVAGAAKESGTATLTYPCDEFFYVTEGWIKLAIHGGETFTLTKDQFVYLKKGTTVDFEFGPEFANVAVFIDNERITLI</sequence>
<evidence type="ECO:0000313" key="3">
    <source>
        <dbReference type="Proteomes" id="UP000002489"/>
    </source>
</evidence>
<accession>A0A0C4DI81</accession>
<dbReference type="EnsemblFungi" id="FOXG_16974T0">
    <property type="protein sequence ID" value="FOXG_16974P0"/>
    <property type="gene ID" value="FOXG_16974"/>
</dbReference>
<feature type="region of interest" description="Disordered" evidence="1">
    <location>
        <begin position="1"/>
        <end position="20"/>
    </location>
</feature>
<name>A0A0C4DI81_FUSOF</name>
<dbReference type="AlphaFoldDB" id="A0A0C4DI81"/>
<reference evidence="3" key="1">
    <citation type="journal article" date="2012" name="Mol. Plant Microbe Interact.">
        <title>A highly conserved effector in Fusarium oxysporum is required for full virulence on Arabidopsis.</title>
        <authorList>
            <person name="Thatcher L.F."/>
            <person name="Gardiner D.M."/>
            <person name="Kazan K."/>
            <person name="Manners J."/>
        </authorList>
    </citation>
    <scope>NUCLEOTIDE SEQUENCE [LARGE SCALE GENOMIC DNA]</scope>
    <source>
        <strain evidence="3">Fo5176</strain>
    </source>
</reference>
<proteinExistence type="predicted"/>
<feature type="compositionally biased region" description="Polar residues" evidence="1">
    <location>
        <begin position="1"/>
        <end position="11"/>
    </location>
</feature>
<dbReference type="VEuPathDB" id="FungiDB:FOXG_16974"/>
<reference evidence="2" key="2">
    <citation type="submission" date="2025-08" db="UniProtKB">
        <authorList>
            <consortium name="EnsemblFungi"/>
        </authorList>
    </citation>
    <scope>IDENTIFICATION</scope>
    <source>
        <strain evidence="2">4287 / CBS 123668 / FGSC 9935 / NRRL 34936</strain>
    </source>
</reference>
<dbReference type="Proteomes" id="UP000002489">
    <property type="component" value="Unassembled WGS sequence"/>
</dbReference>
<dbReference type="Pfam" id="PF05899">
    <property type="entry name" value="Cupin_3"/>
    <property type="match status" value="1"/>
</dbReference>
<dbReference type="InterPro" id="IPR008579">
    <property type="entry name" value="UGlyAH_Cupin_dom"/>
</dbReference>
<organism evidence="2 3">
    <name type="scientific">Fusarium oxysporum (strain Fo5176)</name>
    <name type="common">Fusarium vascular wilt</name>
    <dbReference type="NCBI Taxonomy" id="660025"/>
    <lineage>
        <taxon>Eukaryota</taxon>
        <taxon>Fungi</taxon>
        <taxon>Dikarya</taxon>
        <taxon>Ascomycota</taxon>
        <taxon>Pezizomycotina</taxon>
        <taxon>Sordariomycetes</taxon>
        <taxon>Hypocreomycetidae</taxon>
        <taxon>Hypocreales</taxon>
        <taxon>Nectriaceae</taxon>
        <taxon>Fusarium</taxon>
        <taxon>Fusarium oxysporum species complex</taxon>
    </lineage>
</organism>